<comment type="subcellular location">
    <subcellularLocation>
        <location evidence="1">Cell envelope</location>
    </subcellularLocation>
</comment>
<dbReference type="PANTHER" id="PTHR30532:SF28">
    <property type="entry name" value="PETROBACTIN-BINDING PROTEIN YCLQ"/>
    <property type="match status" value="1"/>
</dbReference>
<dbReference type="Gene3D" id="3.40.50.1980">
    <property type="entry name" value="Nitrogenase molybdenum iron protein domain"/>
    <property type="match status" value="2"/>
</dbReference>
<accession>A0A847R9K9</accession>
<evidence type="ECO:0000313" key="8">
    <source>
        <dbReference type="EMBL" id="NLQ17867.1"/>
    </source>
</evidence>
<comment type="similarity">
    <text evidence="2">Belongs to the bacterial solute-binding protein 8 family.</text>
</comment>
<evidence type="ECO:0000256" key="4">
    <source>
        <dbReference type="ARBA" id="ARBA00022496"/>
    </source>
</evidence>
<name>A0A847R9K9_9GAMM</name>
<evidence type="ECO:0000313" key="9">
    <source>
        <dbReference type="Proteomes" id="UP000586067"/>
    </source>
</evidence>
<keyword evidence="4" id="KW-0410">Iron transport</keyword>
<dbReference type="GO" id="GO:0030288">
    <property type="term" value="C:outer membrane-bounded periplasmic space"/>
    <property type="evidence" value="ECO:0007669"/>
    <property type="project" value="TreeGrafter"/>
</dbReference>
<feature type="signal peptide" evidence="6">
    <location>
        <begin position="1"/>
        <end position="22"/>
    </location>
</feature>
<dbReference type="GO" id="GO:1901678">
    <property type="term" value="P:iron coordination entity transport"/>
    <property type="evidence" value="ECO:0007669"/>
    <property type="project" value="UniProtKB-ARBA"/>
</dbReference>
<keyword evidence="4" id="KW-0406">Ion transport</keyword>
<dbReference type="Proteomes" id="UP000586067">
    <property type="component" value="Unassembled WGS sequence"/>
</dbReference>
<dbReference type="AlphaFoldDB" id="A0A847R9K9"/>
<comment type="caution">
    <text evidence="8">The sequence shown here is derived from an EMBL/GenBank/DDBJ whole genome shotgun (WGS) entry which is preliminary data.</text>
</comment>
<dbReference type="EMBL" id="JABAEK010000008">
    <property type="protein sequence ID" value="NLQ17867.1"/>
    <property type="molecule type" value="Genomic_DNA"/>
</dbReference>
<proteinExistence type="inferred from homology"/>
<feature type="domain" description="Fe/B12 periplasmic-binding" evidence="7">
    <location>
        <begin position="28"/>
        <end position="288"/>
    </location>
</feature>
<keyword evidence="4" id="KW-0408">Iron</keyword>
<keyword evidence="5 6" id="KW-0732">Signal</keyword>
<dbReference type="RefSeq" id="WP_168825087.1">
    <property type="nucleotide sequence ID" value="NZ_CP073013.1"/>
</dbReference>
<keyword evidence="3" id="KW-0813">Transport</keyword>
<organism evidence="8 9">
    <name type="scientific">Marinomonas profundi</name>
    <dbReference type="NCBI Taxonomy" id="2726122"/>
    <lineage>
        <taxon>Bacteria</taxon>
        <taxon>Pseudomonadati</taxon>
        <taxon>Pseudomonadota</taxon>
        <taxon>Gammaproteobacteria</taxon>
        <taxon>Oceanospirillales</taxon>
        <taxon>Oceanospirillaceae</taxon>
        <taxon>Marinomonas</taxon>
    </lineage>
</organism>
<gene>
    <name evidence="8" type="ORF">HGG82_09530</name>
</gene>
<dbReference type="SUPFAM" id="SSF53807">
    <property type="entry name" value="Helical backbone' metal receptor"/>
    <property type="match status" value="1"/>
</dbReference>
<dbReference type="Pfam" id="PF01497">
    <property type="entry name" value="Peripla_BP_2"/>
    <property type="match status" value="1"/>
</dbReference>
<feature type="chain" id="PRO_5032972386" evidence="6">
    <location>
        <begin position="23"/>
        <end position="288"/>
    </location>
</feature>
<sequence length="288" mass="30504">MMNLRKILAIGSLAAFSQLATAATPSPTAALFDLGSLDTMVALGLGDNVVAVPKQTLPDYLTQFNDARYTDVGGLKNPDLKTLTTLRPDLIVITGRQAGSKAELETISKVKQVNASGEDYWTSFSANVTSLAAEFKAQAAAERALAELNTNIASTKAAIKGAPTALFVTHNNGAFSLRNEPIATQLLGLASSTLPDHVKSQQRGTRSFTSLKASDIAQMKPTTLFIIDRSAAIGNTKEALDVEKLKADLAAQGGQSIKVAYLSPRLWYLSGNGLQSLNLQIKEIANAL</sequence>
<protein>
    <submittedName>
        <fullName evidence="8">ABC transporter substrate-binding protein</fullName>
    </submittedName>
</protein>
<reference evidence="8 9" key="1">
    <citation type="submission" date="2020-04" db="EMBL/GenBank/DDBJ databases">
        <title>Marinomonas sp. M1K-6 isolated from the deep seawater of the Mariana Trench.</title>
        <authorList>
            <person name="Li Y."/>
        </authorList>
    </citation>
    <scope>NUCLEOTIDE SEQUENCE [LARGE SCALE GENOMIC DNA]</scope>
    <source>
        <strain evidence="8 9">M1K-6</strain>
    </source>
</reference>
<evidence type="ECO:0000259" key="7">
    <source>
        <dbReference type="PROSITE" id="PS50983"/>
    </source>
</evidence>
<dbReference type="PROSITE" id="PS50983">
    <property type="entry name" value="FE_B12_PBP"/>
    <property type="match status" value="1"/>
</dbReference>
<evidence type="ECO:0000256" key="5">
    <source>
        <dbReference type="ARBA" id="ARBA00022729"/>
    </source>
</evidence>
<dbReference type="InterPro" id="IPR002491">
    <property type="entry name" value="ABC_transptr_periplasmic_BD"/>
</dbReference>
<evidence type="ECO:0000256" key="1">
    <source>
        <dbReference type="ARBA" id="ARBA00004196"/>
    </source>
</evidence>
<evidence type="ECO:0000256" key="2">
    <source>
        <dbReference type="ARBA" id="ARBA00008814"/>
    </source>
</evidence>
<evidence type="ECO:0000256" key="3">
    <source>
        <dbReference type="ARBA" id="ARBA00022448"/>
    </source>
</evidence>
<dbReference type="PANTHER" id="PTHR30532">
    <property type="entry name" value="IRON III DICITRATE-BINDING PERIPLASMIC PROTEIN"/>
    <property type="match status" value="1"/>
</dbReference>
<keyword evidence="9" id="KW-1185">Reference proteome</keyword>
<evidence type="ECO:0000256" key="6">
    <source>
        <dbReference type="SAM" id="SignalP"/>
    </source>
</evidence>
<dbReference type="InterPro" id="IPR051313">
    <property type="entry name" value="Bact_iron-sidero_bind"/>
</dbReference>